<evidence type="ECO:0000313" key="5">
    <source>
        <dbReference type="EMBL" id="QND79604.1"/>
    </source>
</evidence>
<dbReference type="PANTHER" id="PTHR30050">
    <property type="entry name" value="CHROMOSOMAL REPLICATION INITIATOR PROTEIN DNAA"/>
    <property type="match status" value="1"/>
</dbReference>
<comment type="similarity">
    <text evidence="1">Belongs to the IS21/IS1162 putative ATP-binding protein family.</text>
</comment>
<evidence type="ECO:0000313" key="6">
    <source>
        <dbReference type="Proteomes" id="UP000515506"/>
    </source>
</evidence>
<dbReference type="Proteomes" id="UP000515506">
    <property type="component" value="Chromosome"/>
</dbReference>
<organism evidence="5 6">
    <name type="scientific">Pseudoxanthomonas mexicana</name>
    <dbReference type="NCBI Taxonomy" id="128785"/>
    <lineage>
        <taxon>Bacteria</taxon>
        <taxon>Pseudomonadati</taxon>
        <taxon>Pseudomonadota</taxon>
        <taxon>Gammaproteobacteria</taxon>
        <taxon>Lysobacterales</taxon>
        <taxon>Lysobacteraceae</taxon>
        <taxon>Pseudoxanthomonas</taxon>
    </lineage>
</organism>
<keyword evidence="3 5" id="KW-0067">ATP-binding</keyword>
<evidence type="ECO:0000259" key="4">
    <source>
        <dbReference type="SMART" id="SM00382"/>
    </source>
</evidence>
<dbReference type="SUPFAM" id="SSF52540">
    <property type="entry name" value="P-loop containing nucleoside triphosphate hydrolases"/>
    <property type="match status" value="1"/>
</dbReference>
<dbReference type="Gene3D" id="3.40.50.300">
    <property type="entry name" value="P-loop containing nucleotide triphosphate hydrolases"/>
    <property type="match status" value="1"/>
</dbReference>
<gene>
    <name evidence="5" type="ORF">H4W19_14825</name>
</gene>
<evidence type="ECO:0000256" key="3">
    <source>
        <dbReference type="ARBA" id="ARBA00022840"/>
    </source>
</evidence>
<dbReference type="RefSeq" id="WP_162110863.1">
    <property type="nucleotide sequence ID" value="NZ_CP060028.1"/>
</dbReference>
<dbReference type="SMART" id="SM00382">
    <property type="entry name" value="AAA"/>
    <property type="match status" value="1"/>
</dbReference>
<dbReference type="InterPro" id="IPR002611">
    <property type="entry name" value="IstB_ATP-bd"/>
</dbReference>
<dbReference type="Pfam" id="PF01695">
    <property type="entry name" value="IstB_IS21"/>
    <property type="match status" value="1"/>
</dbReference>
<proteinExistence type="inferred from homology"/>
<feature type="domain" description="AAA+ ATPase" evidence="4">
    <location>
        <begin position="98"/>
        <end position="230"/>
    </location>
</feature>
<accession>A0ABX6R9L1</accession>
<sequence length="246" mass="27395">MTLQSTQERMRELRLHGMLEALAHQQSQASYSSLGFEQRLAHLVDAEQSHRDTQRLQRLLKSAKLKHSATPEAIDYRHSRGLDRGLVADLLTCGWIERQQNALITGPTGTGKTWLACALGTQAARHGHSVLYRRTGRLLEEMDVAHKDGSLAKLRGQLVKTKLLILDDFGLTGLNARGRSDLLEILDDRVGTGSTIMLGQMPVKDWHAFINDPALADAILDRLIHSSHKLELKGDSMRKRKSASAK</sequence>
<dbReference type="PANTHER" id="PTHR30050:SF4">
    <property type="entry name" value="ATP-BINDING PROTEIN RV3427C IN INSERTION SEQUENCE-RELATED"/>
    <property type="match status" value="1"/>
</dbReference>
<keyword evidence="6" id="KW-1185">Reference proteome</keyword>
<keyword evidence="2" id="KW-0547">Nucleotide-binding</keyword>
<evidence type="ECO:0000256" key="1">
    <source>
        <dbReference type="ARBA" id="ARBA00008059"/>
    </source>
</evidence>
<dbReference type="InterPro" id="IPR003593">
    <property type="entry name" value="AAA+_ATPase"/>
</dbReference>
<dbReference type="NCBIfam" id="NF038214">
    <property type="entry name" value="IS21_help_AAA"/>
    <property type="match status" value="1"/>
</dbReference>
<protein>
    <submittedName>
        <fullName evidence="5">ATP-binding protein</fullName>
    </submittedName>
</protein>
<dbReference type="CDD" id="cd00009">
    <property type="entry name" value="AAA"/>
    <property type="match status" value="1"/>
</dbReference>
<dbReference type="PIRSF" id="PIRSF003073">
    <property type="entry name" value="DNAC_TnpB_IstB"/>
    <property type="match status" value="1"/>
</dbReference>
<dbReference type="InterPro" id="IPR028350">
    <property type="entry name" value="DNAC/IstB-like"/>
</dbReference>
<evidence type="ECO:0000256" key="2">
    <source>
        <dbReference type="ARBA" id="ARBA00022741"/>
    </source>
</evidence>
<dbReference type="GO" id="GO:0005524">
    <property type="term" value="F:ATP binding"/>
    <property type="evidence" value="ECO:0007669"/>
    <property type="project" value="UniProtKB-KW"/>
</dbReference>
<name>A0ABX6R9L1_PSEMX</name>
<dbReference type="EMBL" id="CP060028">
    <property type="protein sequence ID" value="QND79604.1"/>
    <property type="molecule type" value="Genomic_DNA"/>
</dbReference>
<dbReference type="InterPro" id="IPR047661">
    <property type="entry name" value="IstB"/>
</dbReference>
<reference evidence="5 6" key="1">
    <citation type="submission" date="2020-08" db="EMBL/GenBank/DDBJ databases">
        <title>Streptomycin resistant and MDR strain, P. mexicana.</title>
        <authorList>
            <person name="Ganesh-kumar S."/>
            <person name="Zhe T."/>
            <person name="Yu Z."/>
            <person name="Min Y."/>
        </authorList>
    </citation>
    <scope>NUCLEOTIDE SEQUENCE [LARGE SCALE GENOMIC DNA]</scope>
    <source>
        <strain evidence="5 6">GTZY</strain>
    </source>
</reference>
<dbReference type="InterPro" id="IPR027417">
    <property type="entry name" value="P-loop_NTPase"/>
</dbReference>